<dbReference type="Gene3D" id="2.30.29.30">
    <property type="entry name" value="Pleckstrin-homology domain (PH domain)/Phosphotyrosine-binding domain (PTB)"/>
    <property type="match status" value="1"/>
</dbReference>
<dbReference type="Pfam" id="PF00640">
    <property type="entry name" value="PID"/>
    <property type="match status" value="1"/>
</dbReference>
<keyword evidence="4" id="KW-1185">Reference proteome</keyword>
<evidence type="ECO:0000259" key="2">
    <source>
        <dbReference type="Pfam" id="PF00640"/>
    </source>
</evidence>
<reference evidence="3 4" key="1">
    <citation type="submission" date="2019-03" db="EMBL/GenBank/DDBJ databases">
        <title>First draft genome of Liparis tanakae, snailfish: a comprehensive survey of snailfish specific genes.</title>
        <authorList>
            <person name="Kim W."/>
            <person name="Song I."/>
            <person name="Jeong J.-H."/>
            <person name="Kim D."/>
            <person name="Kim S."/>
            <person name="Ryu S."/>
            <person name="Song J.Y."/>
            <person name="Lee S.K."/>
        </authorList>
    </citation>
    <scope>NUCLEOTIDE SEQUENCE [LARGE SCALE GENOMIC DNA]</scope>
    <source>
        <tissue evidence="3">Muscle</tissue>
    </source>
</reference>
<comment type="caution">
    <text evidence="3">The sequence shown here is derived from an EMBL/GenBank/DDBJ whole genome shotgun (WGS) entry which is preliminary data.</text>
</comment>
<dbReference type="EMBL" id="SRLO01000214">
    <property type="protein sequence ID" value="TNN66802.1"/>
    <property type="molecule type" value="Genomic_DNA"/>
</dbReference>
<accession>A0A4Z2HPV2</accession>
<dbReference type="InterPro" id="IPR011993">
    <property type="entry name" value="PH-like_dom_sf"/>
</dbReference>
<feature type="compositionally biased region" description="Polar residues" evidence="1">
    <location>
        <begin position="155"/>
        <end position="165"/>
    </location>
</feature>
<name>A0A4Z2HPV2_9TELE</name>
<proteinExistence type="predicted"/>
<feature type="region of interest" description="Disordered" evidence="1">
    <location>
        <begin position="146"/>
        <end position="165"/>
    </location>
</feature>
<dbReference type="AlphaFoldDB" id="A0A4Z2HPV2"/>
<feature type="domain" description="PID" evidence="2">
    <location>
        <begin position="25"/>
        <end position="82"/>
    </location>
</feature>
<dbReference type="SUPFAM" id="SSF50729">
    <property type="entry name" value="PH domain-like"/>
    <property type="match status" value="1"/>
</dbReference>
<dbReference type="InterPro" id="IPR006020">
    <property type="entry name" value="PTB/PI_dom"/>
</dbReference>
<evidence type="ECO:0000313" key="4">
    <source>
        <dbReference type="Proteomes" id="UP000314294"/>
    </source>
</evidence>
<dbReference type="Proteomes" id="UP000314294">
    <property type="component" value="Unassembled WGS sequence"/>
</dbReference>
<dbReference type="OrthoDB" id="295078at2759"/>
<sequence length="221" mass="24352">MLRVIERLSEQPTVTSSLARVGRFEVNLISPDSKSVVLEKNFKDISSCCQGVKQSDHFGFICRDHAESGPGQYGCYVFQCASESLVSLYPPRAKLAIQKYLSQLTDNEQAEIFERVQRLKPGSDQEENELAVLYLRQLCGSKQKSHLHTGEAPQNAANSSLAGDGSATSSRFKLDILKNKARSSLTSSLENIFARGASRMRGRLGSMGSLSSFERVRVLKG</sequence>
<evidence type="ECO:0000256" key="1">
    <source>
        <dbReference type="SAM" id="MobiDB-lite"/>
    </source>
</evidence>
<protein>
    <submittedName>
        <fullName evidence="3">TBC1 domain family member 4</fullName>
    </submittedName>
</protein>
<organism evidence="3 4">
    <name type="scientific">Liparis tanakae</name>
    <name type="common">Tanaka's snailfish</name>
    <dbReference type="NCBI Taxonomy" id="230148"/>
    <lineage>
        <taxon>Eukaryota</taxon>
        <taxon>Metazoa</taxon>
        <taxon>Chordata</taxon>
        <taxon>Craniata</taxon>
        <taxon>Vertebrata</taxon>
        <taxon>Euteleostomi</taxon>
        <taxon>Actinopterygii</taxon>
        <taxon>Neopterygii</taxon>
        <taxon>Teleostei</taxon>
        <taxon>Neoteleostei</taxon>
        <taxon>Acanthomorphata</taxon>
        <taxon>Eupercaria</taxon>
        <taxon>Perciformes</taxon>
        <taxon>Cottioidei</taxon>
        <taxon>Cottales</taxon>
        <taxon>Liparidae</taxon>
        <taxon>Liparis</taxon>
    </lineage>
</organism>
<gene>
    <name evidence="3" type="primary">TBC1D4_1</name>
    <name evidence="3" type="ORF">EYF80_023044</name>
</gene>
<evidence type="ECO:0000313" key="3">
    <source>
        <dbReference type="EMBL" id="TNN66802.1"/>
    </source>
</evidence>